<sequence length="89" mass="9775">MVGLRVAAVLAAEHGTCSDGFGLGWPGNYKLPDSAFSASTEYRPGGWRASADNARLYFEDDQDNKELERGVQMTETTSGYRLISAKQRK</sequence>
<protein>
    <submittedName>
        <fullName evidence="1">Uncharacterized protein</fullName>
    </submittedName>
</protein>
<gene>
    <name evidence="1" type="ORF">OS493_029007</name>
</gene>
<dbReference type="Proteomes" id="UP001163046">
    <property type="component" value="Unassembled WGS sequence"/>
</dbReference>
<reference evidence="1" key="1">
    <citation type="submission" date="2023-01" db="EMBL/GenBank/DDBJ databases">
        <title>Genome assembly of the deep-sea coral Lophelia pertusa.</title>
        <authorList>
            <person name="Herrera S."/>
            <person name="Cordes E."/>
        </authorList>
    </citation>
    <scope>NUCLEOTIDE SEQUENCE</scope>
    <source>
        <strain evidence="1">USNM1676648</strain>
        <tissue evidence="1">Polyp</tissue>
    </source>
</reference>
<proteinExistence type="predicted"/>
<accession>A0A9X0CP56</accession>
<evidence type="ECO:0000313" key="1">
    <source>
        <dbReference type="EMBL" id="KAJ7370932.1"/>
    </source>
</evidence>
<organism evidence="1 2">
    <name type="scientific">Desmophyllum pertusum</name>
    <dbReference type="NCBI Taxonomy" id="174260"/>
    <lineage>
        <taxon>Eukaryota</taxon>
        <taxon>Metazoa</taxon>
        <taxon>Cnidaria</taxon>
        <taxon>Anthozoa</taxon>
        <taxon>Hexacorallia</taxon>
        <taxon>Scleractinia</taxon>
        <taxon>Caryophylliina</taxon>
        <taxon>Caryophylliidae</taxon>
        <taxon>Desmophyllum</taxon>
    </lineage>
</organism>
<dbReference type="EMBL" id="MU826854">
    <property type="protein sequence ID" value="KAJ7370932.1"/>
    <property type="molecule type" value="Genomic_DNA"/>
</dbReference>
<keyword evidence="2" id="KW-1185">Reference proteome</keyword>
<name>A0A9X0CP56_9CNID</name>
<comment type="caution">
    <text evidence="1">The sequence shown here is derived from an EMBL/GenBank/DDBJ whole genome shotgun (WGS) entry which is preliminary data.</text>
</comment>
<dbReference type="AlphaFoldDB" id="A0A9X0CP56"/>
<evidence type="ECO:0000313" key="2">
    <source>
        <dbReference type="Proteomes" id="UP001163046"/>
    </source>
</evidence>